<protein>
    <submittedName>
        <fullName evidence="6">Peptide-binding protein</fullName>
    </submittedName>
</protein>
<dbReference type="PANTHER" id="PTHR30290">
    <property type="entry name" value="PERIPLASMIC BINDING COMPONENT OF ABC TRANSPORTER"/>
    <property type="match status" value="1"/>
</dbReference>
<comment type="similarity">
    <text evidence="1">Belongs to the bacterial solute-binding protein 5 family.</text>
</comment>
<dbReference type="PROSITE" id="PS51257">
    <property type="entry name" value="PROKAR_LIPOPROTEIN"/>
    <property type="match status" value="1"/>
</dbReference>
<dbReference type="InterPro" id="IPR000914">
    <property type="entry name" value="SBP_5_dom"/>
</dbReference>
<evidence type="ECO:0000256" key="4">
    <source>
        <dbReference type="SAM" id="SignalP"/>
    </source>
</evidence>
<dbReference type="GO" id="GO:0015833">
    <property type="term" value="P:peptide transport"/>
    <property type="evidence" value="ECO:0007669"/>
    <property type="project" value="TreeGrafter"/>
</dbReference>
<dbReference type="AlphaFoldDB" id="A0A917WFI3"/>
<dbReference type="PANTHER" id="PTHR30290:SF9">
    <property type="entry name" value="OLIGOPEPTIDE-BINDING PROTEIN APPA"/>
    <property type="match status" value="1"/>
</dbReference>
<organism evidence="6 7">
    <name type="scientific">Dactylosporangium sucinum</name>
    <dbReference type="NCBI Taxonomy" id="1424081"/>
    <lineage>
        <taxon>Bacteria</taxon>
        <taxon>Bacillati</taxon>
        <taxon>Actinomycetota</taxon>
        <taxon>Actinomycetes</taxon>
        <taxon>Micromonosporales</taxon>
        <taxon>Micromonosporaceae</taxon>
        <taxon>Dactylosporangium</taxon>
    </lineage>
</organism>
<name>A0A917WFI3_9ACTN</name>
<feature type="chain" id="PRO_5038644105" evidence="4">
    <location>
        <begin position="25"/>
        <end position="523"/>
    </location>
</feature>
<evidence type="ECO:0000256" key="2">
    <source>
        <dbReference type="ARBA" id="ARBA00022448"/>
    </source>
</evidence>
<feature type="signal peptide" evidence="4">
    <location>
        <begin position="1"/>
        <end position="24"/>
    </location>
</feature>
<dbReference type="Gene3D" id="3.40.190.10">
    <property type="entry name" value="Periplasmic binding protein-like II"/>
    <property type="match status" value="1"/>
</dbReference>
<accession>A0A917WFI3</accession>
<feature type="domain" description="Solute-binding protein family 5" evidence="5">
    <location>
        <begin position="87"/>
        <end position="425"/>
    </location>
</feature>
<evidence type="ECO:0000256" key="1">
    <source>
        <dbReference type="ARBA" id="ARBA00005695"/>
    </source>
</evidence>
<dbReference type="CDD" id="cd00995">
    <property type="entry name" value="PBP2_NikA_DppA_OppA_like"/>
    <property type="match status" value="1"/>
</dbReference>
<evidence type="ECO:0000256" key="3">
    <source>
        <dbReference type="ARBA" id="ARBA00022729"/>
    </source>
</evidence>
<dbReference type="InterPro" id="IPR039424">
    <property type="entry name" value="SBP_5"/>
</dbReference>
<dbReference type="GO" id="GO:1904680">
    <property type="term" value="F:peptide transmembrane transporter activity"/>
    <property type="evidence" value="ECO:0007669"/>
    <property type="project" value="TreeGrafter"/>
</dbReference>
<dbReference type="Pfam" id="PF00496">
    <property type="entry name" value="SBP_bac_5"/>
    <property type="match status" value="1"/>
</dbReference>
<dbReference type="InterPro" id="IPR030678">
    <property type="entry name" value="Peptide/Ni-bd"/>
</dbReference>
<evidence type="ECO:0000313" key="6">
    <source>
        <dbReference type="EMBL" id="GGM02678.1"/>
    </source>
</evidence>
<dbReference type="GO" id="GO:0042597">
    <property type="term" value="C:periplasmic space"/>
    <property type="evidence" value="ECO:0007669"/>
    <property type="project" value="UniProtKB-ARBA"/>
</dbReference>
<keyword evidence="7" id="KW-1185">Reference proteome</keyword>
<evidence type="ECO:0000259" key="5">
    <source>
        <dbReference type="Pfam" id="PF00496"/>
    </source>
</evidence>
<dbReference type="Proteomes" id="UP000642070">
    <property type="component" value="Unassembled WGS sequence"/>
</dbReference>
<evidence type="ECO:0000313" key="7">
    <source>
        <dbReference type="Proteomes" id="UP000642070"/>
    </source>
</evidence>
<sequence>MTGLRVASRSAAATVAACLAVASAGCGGSGSADGAEAGTPTKGGKATYAVNVEVTSLDPAVCAVQSFDRCAPIFGTLLRYDLDKKAFVGQMAESFDTTDGKNWTLKLRSGVTFSDGTPFDAAAVAFNWDRVKDPKTLSPAARSTQGMTWKVVDPQTVAVTLDKVNYQLPWTLVRGLSAIGSPTAIQKAGADVANSPVGAGPFVLKKWTRNSQIEYTRNPTYFEPGLPYLDALTIKVIGADDQRLNALRGGEIDVDWSLLTKDARAIESTGGYQIYRVPLVGGTGLQFNLKDPVVKDEGLRRAMLMAFDSAQINNAVYPGDQPVDQLLRPGATERDDALGKFPDKNLAEAQRLFDDYLRRTGKTAETVTFTCYAGLPALEQVAQLIQSQMQQIKGLTFKLNAVDGATLSSLSTKREFQTIMGATLSQELDRLYDVFHTDGALNVMGYSNPEVDTALELSRSSGKPEEVAAAYKEVVGELSNDGPLRTWRYQTGHLYVNKKIKGITVAGTNSGAGVYWQYAWRSS</sequence>
<comment type="caution">
    <text evidence="6">The sequence shown here is derived from an EMBL/GenBank/DDBJ whole genome shotgun (WGS) entry which is preliminary data.</text>
</comment>
<keyword evidence="3 4" id="KW-0732">Signal</keyword>
<reference evidence="6" key="1">
    <citation type="journal article" date="2014" name="Int. J. Syst. Evol. Microbiol.">
        <title>Complete genome sequence of Corynebacterium casei LMG S-19264T (=DSM 44701T), isolated from a smear-ripened cheese.</title>
        <authorList>
            <consortium name="US DOE Joint Genome Institute (JGI-PGF)"/>
            <person name="Walter F."/>
            <person name="Albersmeier A."/>
            <person name="Kalinowski J."/>
            <person name="Ruckert C."/>
        </authorList>
    </citation>
    <scope>NUCLEOTIDE SEQUENCE</scope>
    <source>
        <strain evidence="6">JCM 19831</strain>
    </source>
</reference>
<dbReference type="SUPFAM" id="SSF53850">
    <property type="entry name" value="Periplasmic binding protein-like II"/>
    <property type="match status" value="1"/>
</dbReference>
<dbReference type="PIRSF" id="PIRSF002741">
    <property type="entry name" value="MppA"/>
    <property type="match status" value="1"/>
</dbReference>
<keyword evidence="2" id="KW-0813">Transport</keyword>
<dbReference type="GO" id="GO:0043190">
    <property type="term" value="C:ATP-binding cassette (ABC) transporter complex"/>
    <property type="evidence" value="ECO:0007669"/>
    <property type="project" value="InterPro"/>
</dbReference>
<proteinExistence type="inferred from homology"/>
<reference evidence="6" key="2">
    <citation type="submission" date="2020-09" db="EMBL/GenBank/DDBJ databases">
        <authorList>
            <person name="Sun Q."/>
            <person name="Ohkuma M."/>
        </authorList>
    </citation>
    <scope>NUCLEOTIDE SEQUENCE</scope>
    <source>
        <strain evidence="6">JCM 19831</strain>
    </source>
</reference>
<dbReference type="EMBL" id="BMPI01000001">
    <property type="protein sequence ID" value="GGM02678.1"/>
    <property type="molecule type" value="Genomic_DNA"/>
</dbReference>
<dbReference type="Gene3D" id="3.10.105.10">
    <property type="entry name" value="Dipeptide-binding Protein, Domain 3"/>
    <property type="match status" value="1"/>
</dbReference>
<gene>
    <name evidence="6" type="ORF">GCM10007977_000050</name>
</gene>